<evidence type="ECO:0000256" key="1">
    <source>
        <dbReference type="SAM" id="MobiDB-lite"/>
    </source>
</evidence>
<dbReference type="EMBL" id="CAWUHC010000084">
    <property type="protein sequence ID" value="CAK7230119.1"/>
    <property type="molecule type" value="Genomic_DNA"/>
</dbReference>
<name>A0ABP0CDL6_9PEZI</name>
<protein>
    <submittedName>
        <fullName evidence="2">Uncharacterized protein</fullName>
    </submittedName>
</protein>
<sequence>MFPLYVLTDSFFNDSFFLNVEVHTIFAVQFTEMRAVAEARVPETNNYIAFARTSSSINDATVSTCNWEYLTFSMEMAEFFDLNLLPFGNLEVRVTMVLHGRLGDVKVDHMTRQVPVRDLNTHVSDENFSNFDLYDNEYYGGAATPVLVWENEEVGEANRGEAVAYDSNDNITEDIQWSEVESHRGGGEIVAVTPVNKLEDGELFEVDDEVDVTLRAGPQASPQARPGVPPRTPQGTPEAFVGACSEATLEAASEVQRPVYPLVSPEVYADDAGDSGCVDEVSEATATPHHIKIKCS</sequence>
<proteinExistence type="predicted"/>
<dbReference type="Proteomes" id="UP001642406">
    <property type="component" value="Unassembled WGS sequence"/>
</dbReference>
<comment type="caution">
    <text evidence="2">The sequence shown here is derived from an EMBL/GenBank/DDBJ whole genome shotgun (WGS) entry which is preliminary data.</text>
</comment>
<feature type="region of interest" description="Disordered" evidence="1">
    <location>
        <begin position="217"/>
        <end position="239"/>
    </location>
</feature>
<evidence type="ECO:0000313" key="2">
    <source>
        <dbReference type="EMBL" id="CAK7230119.1"/>
    </source>
</evidence>
<keyword evidence="3" id="KW-1185">Reference proteome</keyword>
<gene>
    <name evidence="2" type="ORF">SBRCBS47491_007482</name>
</gene>
<evidence type="ECO:0000313" key="3">
    <source>
        <dbReference type="Proteomes" id="UP001642406"/>
    </source>
</evidence>
<reference evidence="2 3" key="1">
    <citation type="submission" date="2024-01" db="EMBL/GenBank/DDBJ databases">
        <authorList>
            <person name="Allen C."/>
            <person name="Tagirdzhanova G."/>
        </authorList>
    </citation>
    <scope>NUCLEOTIDE SEQUENCE [LARGE SCALE GENOMIC DNA]</scope>
</reference>
<accession>A0ABP0CDL6</accession>
<organism evidence="2 3">
    <name type="scientific">Sporothrix bragantina</name>
    <dbReference type="NCBI Taxonomy" id="671064"/>
    <lineage>
        <taxon>Eukaryota</taxon>
        <taxon>Fungi</taxon>
        <taxon>Dikarya</taxon>
        <taxon>Ascomycota</taxon>
        <taxon>Pezizomycotina</taxon>
        <taxon>Sordariomycetes</taxon>
        <taxon>Sordariomycetidae</taxon>
        <taxon>Ophiostomatales</taxon>
        <taxon>Ophiostomataceae</taxon>
        <taxon>Sporothrix</taxon>
    </lineage>
</organism>